<organism evidence="1 2">
    <name type="scientific">Auritidibacter ignavus</name>
    <dbReference type="NCBI Taxonomy" id="678932"/>
    <lineage>
        <taxon>Bacteria</taxon>
        <taxon>Bacillati</taxon>
        <taxon>Actinomycetota</taxon>
        <taxon>Actinomycetes</taxon>
        <taxon>Micrococcales</taxon>
        <taxon>Micrococcaceae</taxon>
        <taxon>Auritidibacter</taxon>
    </lineage>
</organism>
<dbReference type="AlphaFoldDB" id="A0AAJ6AFP9"/>
<gene>
    <name evidence="1" type="ORF">QDX21_09060</name>
</gene>
<dbReference type="RefSeq" id="WP_110110713.1">
    <property type="nucleotide sequence ID" value="NZ_CP122561.1"/>
</dbReference>
<sequence length="118" mass="12946">MATRTIIKIKDKLREFDGYKAIDRHIKQKGKDASVFHGRSRVRGLRAGLARGGLVGRPLRVTYIGEDNPASAEVFRRAGGYRLHGIGFLTTSVQAVAQPDSSGWADRVRSRNPDSVGV</sequence>
<dbReference type="EMBL" id="CP122566">
    <property type="protein sequence ID" value="WGH92463.1"/>
    <property type="molecule type" value="Genomic_DNA"/>
</dbReference>
<evidence type="ECO:0000313" key="2">
    <source>
        <dbReference type="Proteomes" id="UP001224674"/>
    </source>
</evidence>
<dbReference type="GeneID" id="83696053"/>
<dbReference type="Proteomes" id="UP001224674">
    <property type="component" value="Chromosome"/>
</dbReference>
<keyword evidence="2" id="KW-1185">Reference proteome</keyword>
<name>A0AAJ6AFP9_9MICC</name>
<evidence type="ECO:0000313" key="1">
    <source>
        <dbReference type="EMBL" id="WGH92463.1"/>
    </source>
</evidence>
<reference evidence="1 2" key="1">
    <citation type="submission" date="2023-03" db="EMBL/GenBank/DDBJ databases">
        <title>Complete genome sequences of several Auritidibacter ignavus strains isolated from ear infections.</title>
        <authorList>
            <person name="Baehr T."/>
            <person name="Baumhoegger A.M."/>
        </authorList>
    </citation>
    <scope>NUCLEOTIDE SEQUENCE [LARGE SCALE GENOMIC DNA]</scope>
    <source>
        <strain evidence="1 2">BABAE-6</strain>
    </source>
</reference>
<protein>
    <submittedName>
        <fullName evidence="1">Uncharacterized protein</fullName>
    </submittedName>
</protein>
<proteinExistence type="predicted"/>
<accession>A0AAJ6AFP9</accession>